<feature type="transmembrane region" description="Helical" evidence="8">
    <location>
        <begin position="1044"/>
        <end position="1068"/>
    </location>
</feature>
<accession>A0A812T741</accession>
<dbReference type="PROSITE" id="PS51184">
    <property type="entry name" value="JMJC"/>
    <property type="match status" value="1"/>
</dbReference>
<dbReference type="GO" id="GO:0005384">
    <property type="term" value="F:manganese ion transmembrane transporter activity"/>
    <property type="evidence" value="ECO:0007669"/>
    <property type="project" value="TreeGrafter"/>
</dbReference>
<protein>
    <recommendedName>
        <fullName evidence="9">JmjC domain-containing protein</fullName>
    </recommendedName>
</protein>
<dbReference type="PANTHER" id="PTHR12608">
    <property type="entry name" value="TRANSMEMBRANE PROTEIN HTP-1 RELATED"/>
    <property type="match status" value="1"/>
</dbReference>
<sequence length="2379" mass="257141">MPYAAFSIDMITTLGDRCRFTTVRKDVLNTSSPQKYVVGPSLDEISAIQRHTDGASPPFAAAVAAVSEAGAGSPMSSAGSKQPFGLRRYTSSSVPAARQGGVVEGTRQLRIFRNGYDWTALAATTWRQCLLGGLLGLGGAAAAASALATSPPLAAAVACAGSLAPCAALWWVPRQMRNIAACFVEEMLVFIPWPDKPSAKDEEDRRTATGPAEGPACAVSKETVRASSELLAARLRSVASVSHASPCLSPANLEAQQAKPLLRRAGFVADSRPSFRHLCSLPISEGGQSRVGRRGPLHINPTEGLSTDPALLAALLRSPKVLAAEHMESRETVSCTEGELLRWRLPESLDELTEGFQESPQKRMERLGRRCLLLGAVTALCGMLANQDPVNSLIRTAVSPKLMQLIPASLLGIGIVDAPAVASLGSALDAFPPEPLCASVSCSQRARKNGIGPSLARQRMWFLNALTKFIPASGVATWAKDPWGTASAGQGGWISTGAVARRRACGQGVVGNEDMISGHMSTIRSSRHASTAQPNARTAVKRILVVARGLQVNFSFSRIGLSAGFNIGLFIVRGWTYFPENWEPIGCRLPAAAILGLRRVCVLRATTDAPWSPHAGVIYGLRDCADPVECLHVGRDRVGADFAFLKEVPTAAACRLRCQATEECRAFSYFPDGYLGDSDPGCVLPGAVFSWWKTRCLLKIHKTKPGHTEQWLEMGNVASGQRGCRPARPWQRWAATKQLQDDLLAVDGDYRRERCSRRQPWRLELDAEYIVTRVMLWTGQLNTLPFREPLVYEVTLIVGEEELLCGSADENLGGNAVVVHCASETSRKPATGVMIRSSAGPADEFALCEVELQVAPVPCDLLLHKGWTIHGRVVFIFPPAEASRATLTGAGEACERMGGSMGPTSTHVLTCVVPSCNAPALSCIDPSWPLVMEAQSFHQERRRVLLWIAACCYMLGRGSVFVPPPPPGPSNVNALRAAAPLGALAVLAPAAAHAEAVEATIEPQDAIVQAFALTFVSEIGDKTFFIAAILAAGSSAADGLSQKVLTFIGAICALAVMTFIAVSIGQIFHAVPDAAGGLPLDDYASILAFGYFGVKLLLDASTMPDDGSILAEEKEEAEEAVNESLPEWVTKLAIPALVVQAFILVFAAEVGDRSFISAAALSAQGGPEGAAAVFVGSIAAHAIATLLAVALGDLISTYVSEKTLTYIGGGLFLFFAATSTVKELVCYESPTSFGVHHAPYPAEHWSQIEPGDPLDDAKGIRTSSERTYSLHAQALQKLVTMTKSASSSRDTGSREQASVALRQLFGASGLSWKSGDQDINEMDTKLQALLEKILAQRGEPVAATSTPPVSSESVEELVAKLGPESLEPKKPEPPRRRLVLTEEGGMLASVRVKVLEASKALRAKDNTVTQLTQKLKQCRKEVWDLQCEANAADLRVARILQQHAETLPEKYRKEFEELKEKEEELADELAVARAEAQRWASVAKRQDAMLQQEREEQRGADAKSILMKHPAGEVFWMPGPDSDSEDDAAAIMKMRGRAEDVNLASSDEESDRPTRADLAKAKARFEAERRLDDSDSPSDDSIDEPVRPIRIEQGAREAKPDKEEAPKAFSPPAKTVPPLPGLSSLPARPGFDDAEEDVGSSGGDCGDGRVIALAGSLRTFQMPGGVRCWNRGSIELRRADPKEFKTMKGILARLIRLSSSCLCQDALHHSQGRMFEATVMIYNGGHPDVGGSQMTTHWCAQNGFCPSEVYSINFGPIKVLGHQCPVAAGCVGKSSRCTADPLHAIWYYVPGRTLGPLLRAQWSPTPHRILEQKSTKELFEACASRQEEQYFYSGLAEGAGGRLHEDVQSLVGSFADAVRAVAAKGLEAKANVWISCPSTGASTHYDMGHNVVVQISGTKTFELLPPRSLQTLPIPPTGHPYARQVMNDAGFNFSTVMLEPGDALYLPPLWAHRTSSGVEGPSISLNVFIGSAAEDVSEELSKLPLPFEEDWPTSVMHASVATYLLSFLTEAGVDLTLLERRWSLVELKEERREIKCGSCPTVDRVRARGKDAASRVKVLPVDHQLPIVLDYADDVMIGILDPSLVPAFLHKLPGHSAGGATWPYLGGSGSASWIPVSAAQALQPNSEIECGTHYLSIRLSSERGPYGWEDVQLDFLVAGFARSGTHSLRGNMMEHPQVNFAELEMTFNWAALPQQVQVRHYASFFKDEEGSRQSLKGGKGEGLALSQRALRLASKIPNLRLVVMVREPVEWLESLYNLRKFYQCQNPSDCSEVPSLQDVIFNGVTFEDVNVEDAFLSRSLEHVVKFFPPSAGRSLLLEFELLRHRPRELFDQLTRFLGSSLAAMRIGAWMTVGLLPCPGIEPFPADFELKRHAVEDRQR</sequence>
<evidence type="ECO:0000256" key="6">
    <source>
        <dbReference type="SAM" id="Coils"/>
    </source>
</evidence>
<evidence type="ECO:0000313" key="11">
    <source>
        <dbReference type="Proteomes" id="UP000604046"/>
    </source>
</evidence>
<evidence type="ECO:0000256" key="7">
    <source>
        <dbReference type="SAM" id="MobiDB-lite"/>
    </source>
</evidence>
<comment type="similarity">
    <text evidence="2">Belongs to the GDT1 family.</text>
</comment>
<dbReference type="InterPro" id="IPR049555">
    <property type="entry name" value="GDT1-like_CS"/>
</dbReference>
<dbReference type="Gene3D" id="2.60.120.650">
    <property type="entry name" value="Cupin"/>
    <property type="match status" value="1"/>
</dbReference>
<keyword evidence="4 8" id="KW-1133">Transmembrane helix</keyword>
<evidence type="ECO:0000256" key="4">
    <source>
        <dbReference type="ARBA" id="ARBA00022989"/>
    </source>
</evidence>
<dbReference type="SMART" id="SM00558">
    <property type="entry name" value="JmjC"/>
    <property type="match status" value="1"/>
</dbReference>
<dbReference type="GO" id="GO:0015085">
    <property type="term" value="F:calcium ion transmembrane transporter activity"/>
    <property type="evidence" value="ECO:0007669"/>
    <property type="project" value="TreeGrafter"/>
</dbReference>
<feature type="compositionally biased region" description="Acidic residues" evidence="7">
    <location>
        <begin position="1574"/>
        <end position="1583"/>
    </location>
</feature>
<feature type="compositionally biased region" description="Basic and acidic residues" evidence="7">
    <location>
        <begin position="1584"/>
        <end position="1606"/>
    </location>
</feature>
<dbReference type="InterPro" id="IPR001727">
    <property type="entry name" value="GDT1-like"/>
</dbReference>
<dbReference type="Proteomes" id="UP000604046">
    <property type="component" value="Unassembled WGS sequence"/>
</dbReference>
<dbReference type="PROSITE" id="PS01214">
    <property type="entry name" value="UPF0016"/>
    <property type="match status" value="1"/>
</dbReference>
<dbReference type="GO" id="GO:0032472">
    <property type="term" value="P:Golgi calcium ion transport"/>
    <property type="evidence" value="ECO:0007669"/>
    <property type="project" value="TreeGrafter"/>
</dbReference>
<keyword evidence="5 8" id="KW-0472">Membrane</keyword>
<evidence type="ECO:0000256" key="5">
    <source>
        <dbReference type="ARBA" id="ARBA00023136"/>
    </source>
</evidence>
<dbReference type="SUPFAM" id="SSF52540">
    <property type="entry name" value="P-loop containing nucleoside triphosphate hydrolases"/>
    <property type="match status" value="1"/>
</dbReference>
<feature type="compositionally biased region" description="Basic and acidic residues" evidence="7">
    <location>
        <begin position="198"/>
        <end position="207"/>
    </location>
</feature>
<dbReference type="GO" id="GO:0032468">
    <property type="term" value="P:Golgi calcium ion homeostasis"/>
    <property type="evidence" value="ECO:0007669"/>
    <property type="project" value="TreeGrafter"/>
</dbReference>
<dbReference type="InterPro" id="IPR003609">
    <property type="entry name" value="Pan_app"/>
</dbReference>
<keyword evidence="3 8" id="KW-0812">Transmembrane</keyword>
<dbReference type="Pfam" id="PF13621">
    <property type="entry name" value="Cupin_8"/>
    <property type="match status" value="1"/>
</dbReference>
<keyword evidence="6" id="KW-0175">Coiled coil</keyword>
<dbReference type="Gene3D" id="3.50.4.10">
    <property type="entry name" value="Hepatocyte Growth Factor"/>
    <property type="match status" value="1"/>
</dbReference>
<comment type="subcellular location">
    <subcellularLocation>
        <location evidence="1">Membrane</location>
        <topology evidence="1">Multi-pass membrane protein</topology>
    </subcellularLocation>
</comment>
<dbReference type="InterPro" id="IPR027417">
    <property type="entry name" value="P-loop_NTPase"/>
</dbReference>
<reference evidence="10" key="1">
    <citation type="submission" date="2021-02" db="EMBL/GenBank/DDBJ databases">
        <authorList>
            <person name="Dougan E. K."/>
            <person name="Rhodes N."/>
            <person name="Thang M."/>
            <person name="Chan C."/>
        </authorList>
    </citation>
    <scope>NUCLEOTIDE SEQUENCE</scope>
</reference>
<dbReference type="GO" id="GO:0016020">
    <property type="term" value="C:membrane"/>
    <property type="evidence" value="ECO:0007669"/>
    <property type="project" value="UniProtKB-SubCell"/>
</dbReference>
<feature type="transmembrane region" description="Helical" evidence="8">
    <location>
        <begin position="1203"/>
        <end position="1221"/>
    </location>
</feature>
<dbReference type="Pfam" id="PF14295">
    <property type="entry name" value="PAN_4"/>
    <property type="match status" value="1"/>
</dbReference>
<organism evidence="10 11">
    <name type="scientific">Symbiodinium natans</name>
    <dbReference type="NCBI Taxonomy" id="878477"/>
    <lineage>
        <taxon>Eukaryota</taxon>
        <taxon>Sar</taxon>
        <taxon>Alveolata</taxon>
        <taxon>Dinophyceae</taxon>
        <taxon>Suessiales</taxon>
        <taxon>Symbiodiniaceae</taxon>
        <taxon>Symbiodinium</taxon>
    </lineage>
</organism>
<feature type="region of interest" description="Disordered" evidence="7">
    <location>
        <begin position="1565"/>
        <end position="1643"/>
    </location>
</feature>
<dbReference type="InterPro" id="IPR003347">
    <property type="entry name" value="JmjC_dom"/>
</dbReference>
<dbReference type="PANTHER" id="PTHR12608:SF6">
    <property type="entry name" value="PROTEIN PAM71, CHLOROPLASTIC"/>
    <property type="match status" value="1"/>
</dbReference>
<feature type="coiled-coil region" evidence="6">
    <location>
        <begin position="1401"/>
        <end position="1475"/>
    </location>
</feature>
<evidence type="ECO:0000259" key="9">
    <source>
        <dbReference type="PROSITE" id="PS51184"/>
    </source>
</evidence>
<gene>
    <name evidence="10" type="ORF">SNAT2548_LOCUS28744</name>
</gene>
<evidence type="ECO:0000256" key="1">
    <source>
        <dbReference type="ARBA" id="ARBA00004141"/>
    </source>
</evidence>
<comment type="caution">
    <text evidence="10">The sequence shown here is derived from an EMBL/GenBank/DDBJ whole genome shotgun (WGS) entry which is preliminary data.</text>
</comment>
<evidence type="ECO:0000256" key="2">
    <source>
        <dbReference type="ARBA" id="ARBA00009190"/>
    </source>
</evidence>
<name>A0A812T741_9DINO</name>
<dbReference type="SUPFAM" id="SSF51197">
    <property type="entry name" value="Clavaminate synthase-like"/>
    <property type="match status" value="1"/>
</dbReference>
<dbReference type="Gene3D" id="3.40.50.300">
    <property type="entry name" value="P-loop containing nucleotide triphosphate hydrolases"/>
    <property type="match status" value="1"/>
</dbReference>
<dbReference type="Pfam" id="PF01169">
    <property type="entry name" value="GDT1"/>
    <property type="match status" value="2"/>
</dbReference>
<dbReference type="EMBL" id="CAJNDS010002528">
    <property type="protein sequence ID" value="CAE7513450.1"/>
    <property type="molecule type" value="Genomic_DNA"/>
</dbReference>
<evidence type="ECO:0000313" key="10">
    <source>
        <dbReference type="EMBL" id="CAE7513450.1"/>
    </source>
</evidence>
<feature type="transmembrane region" description="Helical" evidence="8">
    <location>
        <begin position="1170"/>
        <end position="1191"/>
    </location>
</feature>
<feature type="transmembrane region" description="Helical" evidence="8">
    <location>
        <begin position="1132"/>
        <end position="1150"/>
    </location>
</feature>
<evidence type="ECO:0000256" key="3">
    <source>
        <dbReference type="ARBA" id="ARBA00022692"/>
    </source>
</evidence>
<feature type="domain" description="JmjC" evidence="9">
    <location>
        <begin position="1824"/>
        <end position="1984"/>
    </location>
</feature>
<dbReference type="InterPro" id="IPR041667">
    <property type="entry name" value="Cupin_8"/>
</dbReference>
<dbReference type="GO" id="GO:0005794">
    <property type="term" value="C:Golgi apparatus"/>
    <property type="evidence" value="ECO:0007669"/>
    <property type="project" value="TreeGrafter"/>
</dbReference>
<feature type="region of interest" description="Disordered" evidence="7">
    <location>
        <begin position="198"/>
        <end position="218"/>
    </location>
</feature>
<dbReference type="OrthoDB" id="442680at2759"/>
<evidence type="ECO:0000256" key="8">
    <source>
        <dbReference type="SAM" id="Phobius"/>
    </source>
</evidence>
<proteinExistence type="inferred from homology"/>
<keyword evidence="11" id="KW-1185">Reference proteome</keyword>